<dbReference type="GO" id="GO:0005739">
    <property type="term" value="C:mitochondrion"/>
    <property type="evidence" value="ECO:0007669"/>
    <property type="project" value="TreeGrafter"/>
</dbReference>
<dbReference type="GO" id="GO:0045333">
    <property type="term" value="P:cellular respiration"/>
    <property type="evidence" value="ECO:0007669"/>
    <property type="project" value="InterPro"/>
</dbReference>
<dbReference type="SUPFAM" id="SSF55961">
    <property type="entry name" value="Bet v1-like"/>
    <property type="match status" value="1"/>
</dbReference>
<evidence type="ECO:0000256" key="1">
    <source>
        <dbReference type="ARBA" id="ARBA00006885"/>
    </source>
</evidence>
<dbReference type="PANTHER" id="PTHR12901:SF10">
    <property type="entry name" value="COENZYME Q-BINDING PROTEIN COQ10, MITOCHONDRIAL"/>
    <property type="match status" value="1"/>
</dbReference>
<dbReference type="EMBL" id="LSRQ01002777">
    <property type="protein sequence ID" value="OAY73246.1"/>
    <property type="molecule type" value="Genomic_DNA"/>
</dbReference>
<dbReference type="PANTHER" id="PTHR12901">
    <property type="entry name" value="SPERM PROTEIN HOMOLOG"/>
    <property type="match status" value="1"/>
</dbReference>
<evidence type="ECO:0000313" key="7">
    <source>
        <dbReference type="Proteomes" id="UP000515123"/>
    </source>
</evidence>
<evidence type="ECO:0000313" key="5">
    <source>
        <dbReference type="EMBL" id="OAY73246.1"/>
    </source>
</evidence>
<dbReference type="Gene3D" id="3.30.530.20">
    <property type="match status" value="1"/>
</dbReference>
<dbReference type="AlphaFoldDB" id="A0A199V8P0"/>
<dbReference type="InterPro" id="IPR044996">
    <property type="entry name" value="COQ10-like"/>
</dbReference>
<keyword evidence="7" id="KW-1185">Reference proteome</keyword>
<dbReference type="Pfam" id="PF03364">
    <property type="entry name" value="Polyketide_cyc"/>
    <property type="match status" value="1"/>
</dbReference>
<comment type="function">
    <text evidence="3">Required for the function of coenzyme Q in the respiratory chain. May serve as a chaperone or may be involved in the transport of Q6 from its site of synthesis to the catalytic sites of the respiratory complexes.</text>
</comment>
<dbReference type="Proteomes" id="UP000092600">
    <property type="component" value="Unassembled WGS sequence"/>
</dbReference>
<accession>A0A199V8P0</accession>
<comment type="similarity">
    <text evidence="1">Belongs to the COQ10 family.</text>
</comment>
<reference evidence="5 6" key="1">
    <citation type="journal article" date="2016" name="DNA Res.">
        <title>The draft genome of MD-2 pineapple using hybrid error correction of long reads.</title>
        <authorList>
            <person name="Redwan R.M."/>
            <person name="Saidin A."/>
            <person name="Kumar S.V."/>
        </authorList>
    </citation>
    <scope>NUCLEOTIDE SEQUENCE [LARGE SCALE GENOMIC DNA]</scope>
    <source>
        <strain evidence="6">cv. MD2</strain>
        <tissue evidence="5">Leaf</tissue>
    </source>
</reference>
<evidence type="ECO:0000313" key="8">
    <source>
        <dbReference type="RefSeq" id="XP_020093184.1"/>
    </source>
</evidence>
<dbReference type="InterPro" id="IPR005031">
    <property type="entry name" value="COQ10_START"/>
</dbReference>
<dbReference type="STRING" id="4615.A0A199V8P0"/>
<comment type="subunit">
    <text evidence="2">Interacts with coenzyme Q.</text>
</comment>
<dbReference type="OrthoDB" id="292693at2759"/>
<evidence type="ECO:0000313" key="6">
    <source>
        <dbReference type="Proteomes" id="UP000092600"/>
    </source>
</evidence>
<proteinExistence type="inferred from homology"/>
<evidence type="ECO:0000259" key="4">
    <source>
        <dbReference type="Pfam" id="PF03364"/>
    </source>
</evidence>
<dbReference type="RefSeq" id="XP_020093184.1">
    <property type="nucleotide sequence ID" value="XM_020237595.1"/>
</dbReference>
<dbReference type="Proteomes" id="UP000515123">
    <property type="component" value="Linkage group 7"/>
</dbReference>
<dbReference type="InterPro" id="IPR023393">
    <property type="entry name" value="START-like_dom_sf"/>
</dbReference>
<reference evidence="8" key="2">
    <citation type="submission" date="2025-04" db="UniProtKB">
        <authorList>
            <consortium name="RefSeq"/>
        </authorList>
    </citation>
    <scope>IDENTIFICATION</scope>
    <source>
        <tissue evidence="8">Leaf</tissue>
    </source>
</reference>
<name>A0A199V8P0_ANACO</name>
<dbReference type="Gramene" id="Aco005168.1.mrna1">
    <property type="protein sequence ID" value="Aco005168.1.mrna1"/>
    <property type="gene ID" value="Aco005168.1.path1"/>
</dbReference>
<evidence type="ECO:0000256" key="3">
    <source>
        <dbReference type="ARBA" id="ARBA00024947"/>
    </source>
</evidence>
<dbReference type="GO" id="GO:0048039">
    <property type="term" value="F:ubiquinone binding"/>
    <property type="evidence" value="ECO:0007669"/>
    <property type="project" value="InterPro"/>
</dbReference>
<feature type="domain" description="Coenzyme Q-binding protein COQ10 START" evidence="4">
    <location>
        <begin position="109"/>
        <end position="236"/>
    </location>
</feature>
<gene>
    <name evidence="8" type="primary">LOC109713486</name>
    <name evidence="5" type="ORF">ACMD2_02848</name>
</gene>
<sequence length="259" mass="29125">MPPIVSSSKALARLLSGKHRALDFGKGLGLLGNCGENKRQLGRLSQTRISSTIARVGNSSVGGLVGTFRDPASSIGYLQRNAQTRRFLGWGDGEEGGVLSKVYEERRVMGYSPEQLFAVVAAVDLYEDFVPWCQRSKIIRHHDDGSFDAELEIGFKFLVESYISHVELEKPRYIKTTASESNIFDHLINIWEFNPGPVPGTCDLYFLVDFKFQSPLYRQVASMFFKEVVSRLVSSFSERCHRIYGPPVTVLERTYGQSR</sequence>
<evidence type="ECO:0000256" key="2">
    <source>
        <dbReference type="ARBA" id="ARBA00011814"/>
    </source>
</evidence>
<dbReference type="CDD" id="cd07813">
    <property type="entry name" value="COQ10p_like"/>
    <property type="match status" value="1"/>
</dbReference>
<protein>
    <submittedName>
        <fullName evidence="5">Coenzyme Q-binding protein COQ, mitochondrial</fullName>
    </submittedName>
    <submittedName>
        <fullName evidence="8">Coenzyme Q-binding protein COQ10 homolog, mitochondrial</fullName>
    </submittedName>
</protein>
<dbReference type="GeneID" id="109713486"/>
<organism evidence="5 6">
    <name type="scientific">Ananas comosus</name>
    <name type="common">Pineapple</name>
    <name type="synonym">Ananas ananas</name>
    <dbReference type="NCBI Taxonomy" id="4615"/>
    <lineage>
        <taxon>Eukaryota</taxon>
        <taxon>Viridiplantae</taxon>
        <taxon>Streptophyta</taxon>
        <taxon>Embryophyta</taxon>
        <taxon>Tracheophyta</taxon>
        <taxon>Spermatophyta</taxon>
        <taxon>Magnoliopsida</taxon>
        <taxon>Liliopsida</taxon>
        <taxon>Poales</taxon>
        <taxon>Bromeliaceae</taxon>
        <taxon>Bromelioideae</taxon>
        <taxon>Ananas</taxon>
    </lineage>
</organism>